<evidence type="ECO:0000313" key="2">
    <source>
        <dbReference type="Proteomes" id="UP000198902"/>
    </source>
</evidence>
<gene>
    <name evidence="1" type="ORF">BN996_00687</name>
</gene>
<dbReference type="Proteomes" id="UP000198902">
    <property type="component" value="Unassembled WGS sequence"/>
</dbReference>
<dbReference type="EMBL" id="CSTE01000001">
    <property type="protein sequence ID" value="CQR49230.1"/>
    <property type="molecule type" value="Genomic_DNA"/>
</dbReference>
<organism evidence="1 2">
    <name type="scientific">Haloferax massiliensis</name>
    <dbReference type="NCBI Taxonomy" id="1476858"/>
    <lineage>
        <taxon>Archaea</taxon>
        <taxon>Methanobacteriati</taxon>
        <taxon>Methanobacteriota</taxon>
        <taxon>Stenosarchaea group</taxon>
        <taxon>Halobacteria</taxon>
        <taxon>Halobacteriales</taxon>
        <taxon>Haloferacaceae</taxon>
        <taxon>Haloferax</taxon>
    </lineage>
</organism>
<dbReference type="Pfam" id="PF24433">
    <property type="entry name" value="DUF7556"/>
    <property type="match status" value="1"/>
</dbReference>
<dbReference type="InterPro" id="IPR055978">
    <property type="entry name" value="DUF7556"/>
</dbReference>
<dbReference type="RefSeq" id="WP_167344094.1">
    <property type="nucleotide sequence ID" value="NZ_CABLRR010000001.1"/>
</dbReference>
<evidence type="ECO:0000313" key="1">
    <source>
        <dbReference type="EMBL" id="CQR49230.1"/>
    </source>
</evidence>
<keyword evidence="2" id="KW-1185">Reference proteome</keyword>
<dbReference type="AlphaFoldDB" id="A0A0D6JNQ8"/>
<protein>
    <submittedName>
        <fullName evidence="1">Uncharacterized protein</fullName>
    </submittedName>
</protein>
<proteinExistence type="predicted"/>
<sequence>MTPDATASVDDLDAEVMASVDRSQTGQRLIIADISRDDAWLASDVADALALDEWR</sequence>
<accession>A0A0D6JNQ8</accession>
<reference evidence="2" key="1">
    <citation type="submission" date="2015-03" db="EMBL/GenBank/DDBJ databases">
        <authorList>
            <person name="Urmite Genomes"/>
        </authorList>
    </citation>
    <scope>NUCLEOTIDE SEQUENCE [LARGE SCALE GENOMIC DNA]</scope>
    <source>
        <strain evidence="2">Arc-Hr</strain>
    </source>
</reference>
<name>A0A0D6JNQ8_9EURY</name>
<dbReference type="OrthoDB" id="293339at2157"/>